<gene>
    <name evidence="1" type="ORF">NCTC12272_02194</name>
</gene>
<name>A0AAX2IWZ5_LEGPN</name>
<accession>A0AAX2IWZ5</accession>
<evidence type="ECO:0000313" key="1">
    <source>
        <dbReference type="EMBL" id="SQG90985.1"/>
    </source>
</evidence>
<sequence length="52" mass="6268">MHSYVLPITKPRLIVLLILLRQKNAWNSPFERLNLSSVYSNFVYFLNQRNLF</sequence>
<protein>
    <submittedName>
        <fullName evidence="1">Uncharacterized protein</fullName>
    </submittedName>
</protein>
<evidence type="ECO:0000313" key="2">
    <source>
        <dbReference type="Proteomes" id="UP000249566"/>
    </source>
</evidence>
<dbReference type="Proteomes" id="UP000249566">
    <property type="component" value="Chromosome 1"/>
</dbReference>
<dbReference type="EMBL" id="LS483412">
    <property type="protein sequence ID" value="SQG90985.1"/>
    <property type="molecule type" value="Genomic_DNA"/>
</dbReference>
<organism evidence="1 2">
    <name type="scientific">Legionella pneumophila subsp. pascullei</name>
    <dbReference type="NCBI Taxonomy" id="91890"/>
    <lineage>
        <taxon>Bacteria</taxon>
        <taxon>Pseudomonadati</taxon>
        <taxon>Pseudomonadota</taxon>
        <taxon>Gammaproteobacteria</taxon>
        <taxon>Legionellales</taxon>
        <taxon>Legionellaceae</taxon>
        <taxon>Legionella</taxon>
    </lineage>
</organism>
<proteinExistence type="predicted"/>
<dbReference type="AlphaFoldDB" id="A0AAX2IWZ5"/>
<reference evidence="1 2" key="1">
    <citation type="submission" date="2018-06" db="EMBL/GenBank/DDBJ databases">
        <authorList>
            <consortium name="Pathogen Informatics"/>
            <person name="Doyle S."/>
        </authorList>
    </citation>
    <scope>NUCLEOTIDE SEQUENCE [LARGE SCALE GENOMIC DNA]</scope>
    <source>
        <strain evidence="1 2">NCTC12272</strain>
    </source>
</reference>